<dbReference type="GO" id="GO:0009279">
    <property type="term" value="C:cell outer membrane"/>
    <property type="evidence" value="ECO:0007669"/>
    <property type="project" value="UniProtKB-SubCell"/>
</dbReference>
<dbReference type="SUPFAM" id="SSF49464">
    <property type="entry name" value="Carboxypeptidase regulatory domain-like"/>
    <property type="match status" value="1"/>
</dbReference>
<keyword evidence="3 7" id="KW-1134">Transmembrane beta strand</keyword>
<keyword evidence="8" id="KW-0732">Signal</keyword>
<reference evidence="11" key="1">
    <citation type="submission" date="2017-02" db="EMBL/GenBank/DDBJ databases">
        <authorList>
            <person name="Varghese N."/>
            <person name="Submissions S."/>
        </authorList>
    </citation>
    <scope>NUCLEOTIDE SEQUENCE [LARGE SCALE GENOMIC DNA]</scope>
    <source>
        <strain evidence="11">DSM 24967</strain>
    </source>
</reference>
<dbReference type="AlphaFoldDB" id="A0A1T5DTN8"/>
<sequence length="1010" mass="111175">MKAKLMLCLCLLLASTAMFAQGNLTVTGVVTEKATGYPAIGVSVLVKGTTIGTVTSMDGDYSLSNVPANATLVFSYVGMLTQEHAVGNRTVINVMIEEDTQKLDEVVVIGYGTSKAKDLTAPIAVIKADDIVKHATTSPMGALQGKVAGVHITNSGQPGSGPDVRIRGVGSFGDTKPLYVVDGMFFDNIDFLNNSDIQDLSILKDASAASIYGVRAANGVVIVTTKKGTLNKPATITYDGYVGFQQVTNQLKMANSKQYATMQIEKNNATDLNVLRNSIELFGGDLQSMMPGTSTDWYDELLRTALIHNHSIDISGGTDKASYSVGMNYMFQEGIMDAKNEYERLNIRAKADYNVNNWLKIGANTVISNGTKYSPNNAAWGAAYLTPGIFPVMDERRSDADVYPVKYASPSQIGMSTYYGNPVATANYYDNKSNTIQVLPTFYAQIDFLPANKLFFKTAYSQDISFIQGRIYTPQYLVGGSQLSKNSNLKKEDNNYRSWILDNTITYRDAFGKHNFSAMLGQSVRSENWRYLWGNATGVPGGSDEYKYLDQGNADGRTTGDNGTTYRGLSYFGRVTYDYQGKYLLSATMRADGSSKYQEKWGYFPSIGAAWNISEEDFMKDFKQLNYLKLRASWGKLGNDKVSASDGFASVTQNMNTSGVFGNGVLPGYTNLVYFSYLDWEVVNELNIGFDAAFLDSRLGVEADYYHRLTENAVINAPLPMGAGSLLGNNGEILNSGLELSVDWTDKIGKDFSYSIGANITTLKNKVKNLNGLPYLYGGSAEFRTISKVGGELNAYYGHEIAGVYQNAAEVANDPIAVANGLEPGDFKYVDQNKDGKIDDNDRVILGSYIPNFTYGMNLGLSYKKFDLSVVLQGQTGNEIVNRKRGNRRWQSDINYDSDMVENRWTGEGSTNSYPSAKGSVKPWNISKFNSFYVEDGSYFRVQNIQMAYTFDKLKFSNTKLPSVRLSLTAERPYTYFKSNGFTPEVGNNGFDDQVYPLAATYTLGLRIIY</sequence>
<keyword evidence="11" id="KW-1185">Reference proteome</keyword>
<dbReference type="EMBL" id="FUYQ01000021">
    <property type="protein sequence ID" value="SKB75104.1"/>
    <property type="molecule type" value="Genomic_DNA"/>
</dbReference>
<proteinExistence type="inferred from homology"/>
<dbReference type="InterPro" id="IPR036942">
    <property type="entry name" value="Beta-barrel_TonB_sf"/>
</dbReference>
<evidence type="ECO:0000256" key="1">
    <source>
        <dbReference type="ARBA" id="ARBA00004571"/>
    </source>
</evidence>
<dbReference type="InterPro" id="IPR023997">
    <property type="entry name" value="TonB-dep_OMP_SusC/RagA_CS"/>
</dbReference>
<feature type="signal peptide" evidence="8">
    <location>
        <begin position="1"/>
        <end position="20"/>
    </location>
</feature>
<name>A0A1T5DTN8_9BACT</name>
<evidence type="ECO:0000256" key="7">
    <source>
        <dbReference type="PROSITE-ProRule" id="PRU01360"/>
    </source>
</evidence>
<feature type="domain" description="TonB-dependent receptor plug" evidence="9">
    <location>
        <begin position="116"/>
        <end position="220"/>
    </location>
</feature>
<evidence type="ECO:0000256" key="3">
    <source>
        <dbReference type="ARBA" id="ARBA00022452"/>
    </source>
</evidence>
<keyword evidence="5 7" id="KW-0472">Membrane</keyword>
<dbReference type="Gene3D" id="2.60.40.1120">
    <property type="entry name" value="Carboxypeptidase-like, regulatory domain"/>
    <property type="match status" value="1"/>
</dbReference>
<dbReference type="NCBIfam" id="TIGR04056">
    <property type="entry name" value="OMP_RagA_SusC"/>
    <property type="match status" value="1"/>
</dbReference>
<dbReference type="Pfam" id="PF13715">
    <property type="entry name" value="CarbopepD_reg_2"/>
    <property type="match status" value="1"/>
</dbReference>
<dbReference type="SUPFAM" id="SSF56935">
    <property type="entry name" value="Porins"/>
    <property type="match status" value="1"/>
</dbReference>
<evidence type="ECO:0000256" key="5">
    <source>
        <dbReference type="ARBA" id="ARBA00023136"/>
    </source>
</evidence>
<feature type="chain" id="PRO_5012414080" evidence="8">
    <location>
        <begin position="21"/>
        <end position="1010"/>
    </location>
</feature>
<dbReference type="Proteomes" id="UP000190852">
    <property type="component" value="Unassembled WGS sequence"/>
</dbReference>
<protein>
    <submittedName>
        <fullName evidence="10">TonB-linked outer membrane protein, SusC/RagA family</fullName>
    </submittedName>
</protein>
<dbReference type="InterPro" id="IPR039426">
    <property type="entry name" value="TonB-dep_rcpt-like"/>
</dbReference>
<comment type="similarity">
    <text evidence="7">Belongs to the TonB-dependent receptor family.</text>
</comment>
<dbReference type="InterPro" id="IPR012910">
    <property type="entry name" value="Plug_dom"/>
</dbReference>
<dbReference type="Pfam" id="PF07715">
    <property type="entry name" value="Plug"/>
    <property type="match status" value="1"/>
</dbReference>
<organism evidence="10 11">
    <name type="scientific">Parabacteroides chartae</name>
    <dbReference type="NCBI Taxonomy" id="1037355"/>
    <lineage>
        <taxon>Bacteria</taxon>
        <taxon>Pseudomonadati</taxon>
        <taxon>Bacteroidota</taxon>
        <taxon>Bacteroidia</taxon>
        <taxon>Bacteroidales</taxon>
        <taxon>Tannerellaceae</taxon>
        <taxon>Parabacteroides</taxon>
    </lineage>
</organism>
<evidence type="ECO:0000313" key="11">
    <source>
        <dbReference type="Proteomes" id="UP000190852"/>
    </source>
</evidence>
<dbReference type="NCBIfam" id="TIGR04057">
    <property type="entry name" value="SusC_RagA_signa"/>
    <property type="match status" value="1"/>
</dbReference>
<dbReference type="InterPro" id="IPR023996">
    <property type="entry name" value="TonB-dep_OMP_SusC/RagA"/>
</dbReference>
<dbReference type="RefSeq" id="WP_079684035.1">
    <property type="nucleotide sequence ID" value="NZ_FUYQ01000021.1"/>
</dbReference>
<keyword evidence="4 7" id="KW-0812">Transmembrane</keyword>
<dbReference type="Gene3D" id="2.40.170.20">
    <property type="entry name" value="TonB-dependent receptor, beta-barrel domain"/>
    <property type="match status" value="1"/>
</dbReference>
<evidence type="ECO:0000256" key="8">
    <source>
        <dbReference type="SAM" id="SignalP"/>
    </source>
</evidence>
<keyword evidence="2 7" id="KW-0813">Transport</keyword>
<dbReference type="InterPro" id="IPR008969">
    <property type="entry name" value="CarboxyPept-like_regulatory"/>
</dbReference>
<comment type="subcellular location">
    <subcellularLocation>
        <location evidence="1 7">Cell outer membrane</location>
        <topology evidence="1 7">Multi-pass membrane protein</topology>
    </subcellularLocation>
</comment>
<dbReference type="Gene3D" id="2.170.130.10">
    <property type="entry name" value="TonB-dependent receptor, plug domain"/>
    <property type="match status" value="1"/>
</dbReference>
<keyword evidence="6 7" id="KW-0998">Cell outer membrane</keyword>
<evidence type="ECO:0000259" key="9">
    <source>
        <dbReference type="Pfam" id="PF07715"/>
    </source>
</evidence>
<accession>A0A1T5DTN8</accession>
<evidence type="ECO:0000256" key="6">
    <source>
        <dbReference type="ARBA" id="ARBA00023237"/>
    </source>
</evidence>
<dbReference type="InterPro" id="IPR037066">
    <property type="entry name" value="Plug_dom_sf"/>
</dbReference>
<evidence type="ECO:0000313" key="10">
    <source>
        <dbReference type="EMBL" id="SKB75104.1"/>
    </source>
</evidence>
<evidence type="ECO:0000256" key="4">
    <source>
        <dbReference type="ARBA" id="ARBA00022692"/>
    </source>
</evidence>
<dbReference type="PROSITE" id="PS52016">
    <property type="entry name" value="TONB_DEPENDENT_REC_3"/>
    <property type="match status" value="1"/>
</dbReference>
<evidence type="ECO:0000256" key="2">
    <source>
        <dbReference type="ARBA" id="ARBA00022448"/>
    </source>
</evidence>
<gene>
    <name evidence="10" type="ORF">SAMN05660349_02608</name>
</gene>